<evidence type="ECO:0000256" key="1">
    <source>
        <dbReference type="ARBA" id="ARBA00004123"/>
    </source>
</evidence>
<dbReference type="GO" id="GO:0005634">
    <property type="term" value="C:nucleus"/>
    <property type="evidence" value="ECO:0007669"/>
    <property type="project" value="UniProtKB-SubCell"/>
</dbReference>
<proteinExistence type="predicted"/>
<dbReference type="InterPro" id="IPR013088">
    <property type="entry name" value="Znf_NHR/GATA"/>
</dbReference>
<feature type="region of interest" description="Disordered" evidence="5">
    <location>
        <begin position="16"/>
        <end position="54"/>
    </location>
</feature>
<evidence type="ECO:0000256" key="3">
    <source>
        <dbReference type="ARBA" id="ARBA00023163"/>
    </source>
</evidence>
<dbReference type="CDD" id="cd00202">
    <property type="entry name" value="ZnF_GATA"/>
    <property type="match status" value="1"/>
</dbReference>
<dbReference type="Gene3D" id="3.30.50.10">
    <property type="entry name" value="Erythroid Transcription Factor GATA-1, subunit A"/>
    <property type="match status" value="1"/>
</dbReference>
<dbReference type="GO" id="GO:0008270">
    <property type="term" value="F:zinc ion binding"/>
    <property type="evidence" value="ECO:0007669"/>
    <property type="project" value="InterPro"/>
</dbReference>
<dbReference type="PANTHER" id="PTHR13859">
    <property type="entry name" value="ATROPHIN-RELATED"/>
    <property type="match status" value="1"/>
</dbReference>
<evidence type="ECO:0000313" key="8">
    <source>
        <dbReference type="WBParaSite" id="PSAMB.scaffold15418size1587.g36505.t1"/>
    </source>
</evidence>
<reference evidence="8" key="1">
    <citation type="submission" date="2022-11" db="UniProtKB">
        <authorList>
            <consortium name="WormBaseParasite"/>
        </authorList>
    </citation>
    <scope>IDENTIFICATION</scope>
</reference>
<comment type="subcellular location">
    <subcellularLocation>
        <location evidence="1">Nucleus</location>
    </subcellularLocation>
</comment>
<evidence type="ECO:0000256" key="5">
    <source>
        <dbReference type="SAM" id="MobiDB-lite"/>
    </source>
</evidence>
<protein>
    <submittedName>
        <fullName evidence="8">SANT domain-containing protein</fullName>
    </submittedName>
</protein>
<accession>A0A914V5I4</accession>
<dbReference type="GO" id="GO:0043565">
    <property type="term" value="F:sequence-specific DNA binding"/>
    <property type="evidence" value="ECO:0007669"/>
    <property type="project" value="InterPro"/>
</dbReference>
<evidence type="ECO:0000256" key="4">
    <source>
        <dbReference type="ARBA" id="ARBA00023242"/>
    </source>
</evidence>
<evidence type="ECO:0000259" key="6">
    <source>
        <dbReference type="PROSITE" id="PS51293"/>
    </source>
</evidence>
<dbReference type="PANTHER" id="PTHR13859:SF11">
    <property type="entry name" value="GRUNGE, ISOFORM J"/>
    <property type="match status" value="1"/>
</dbReference>
<feature type="region of interest" description="Disordered" evidence="5">
    <location>
        <begin position="150"/>
        <end position="238"/>
    </location>
</feature>
<dbReference type="InterPro" id="IPR017884">
    <property type="entry name" value="SANT_dom"/>
</dbReference>
<dbReference type="SMART" id="SM00401">
    <property type="entry name" value="ZnF_GATA"/>
    <property type="match status" value="1"/>
</dbReference>
<evidence type="ECO:0000313" key="7">
    <source>
        <dbReference type="Proteomes" id="UP000887566"/>
    </source>
</evidence>
<dbReference type="Pfam" id="PF00320">
    <property type="entry name" value="GATA"/>
    <property type="match status" value="1"/>
</dbReference>
<dbReference type="SUPFAM" id="SSF57716">
    <property type="entry name" value="Glucocorticoid receptor-like (DNA-binding domain)"/>
    <property type="match status" value="1"/>
</dbReference>
<feature type="compositionally biased region" description="Basic and acidic residues" evidence="5">
    <location>
        <begin position="221"/>
        <end position="231"/>
    </location>
</feature>
<dbReference type="Proteomes" id="UP000887566">
    <property type="component" value="Unplaced"/>
</dbReference>
<dbReference type="AlphaFoldDB" id="A0A914V5I4"/>
<dbReference type="InterPro" id="IPR000679">
    <property type="entry name" value="Znf_GATA"/>
</dbReference>
<name>A0A914V5I4_9BILA</name>
<sequence length="238" mass="26858">AELIEFYYLWKKTPQGLSQRPRQPRRRPQQATILRRIKTGPNNNSKPSRPASSEFLDFSSASENEIEESEAVVDLSGYACHHCYGTASKDWHHAGRDRALLCTDCRLYFKKYGELRSVDRPNTPPPYLFRSMATEPEFCDDYGVRTRAGKASANKDALLRRRTMTPTAEMESSRKSPSAASTSSNSSSNSNSAGDQQTDRKSTRKASTAANRRKRSTRRTAAVDDEKDARGRAKRKRT</sequence>
<dbReference type="WBParaSite" id="PSAMB.scaffold15418size1587.g36505.t1">
    <property type="protein sequence ID" value="PSAMB.scaffold15418size1587.g36505.t1"/>
    <property type="gene ID" value="PSAMB.scaffold15418size1587.g36505"/>
</dbReference>
<keyword evidence="2" id="KW-0805">Transcription regulation</keyword>
<feature type="compositionally biased region" description="Low complexity" evidence="5">
    <location>
        <begin position="175"/>
        <end position="193"/>
    </location>
</feature>
<feature type="compositionally biased region" description="Polar residues" evidence="5">
    <location>
        <begin position="40"/>
        <end position="51"/>
    </location>
</feature>
<keyword evidence="3" id="KW-0804">Transcription</keyword>
<feature type="domain" description="SANT" evidence="6">
    <location>
        <begin position="1"/>
        <end position="15"/>
    </location>
</feature>
<dbReference type="PROSITE" id="PS51293">
    <property type="entry name" value="SANT"/>
    <property type="match status" value="1"/>
</dbReference>
<evidence type="ECO:0000256" key="2">
    <source>
        <dbReference type="ARBA" id="ARBA00023015"/>
    </source>
</evidence>
<keyword evidence="7" id="KW-1185">Reference proteome</keyword>
<keyword evidence="4" id="KW-0539">Nucleus</keyword>
<dbReference type="GO" id="GO:0003714">
    <property type="term" value="F:transcription corepressor activity"/>
    <property type="evidence" value="ECO:0007669"/>
    <property type="project" value="TreeGrafter"/>
</dbReference>
<organism evidence="7 8">
    <name type="scientific">Plectus sambesii</name>
    <dbReference type="NCBI Taxonomy" id="2011161"/>
    <lineage>
        <taxon>Eukaryota</taxon>
        <taxon>Metazoa</taxon>
        <taxon>Ecdysozoa</taxon>
        <taxon>Nematoda</taxon>
        <taxon>Chromadorea</taxon>
        <taxon>Plectida</taxon>
        <taxon>Plectina</taxon>
        <taxon>Plectoidea</taxon>
        <taxon>Plectidae</taxon>
        <taxon>Plectus</taxon>
    </lineage>
</organism>